<dbReference type="Proteomes" id="UP000676456">
    <property type="component" value="Unassembled WGS sequence"/>
</dbReference>
<accession>A0A942UNH9</accession>
<reference evidence="1 2" key="1">
    <citation type="submission" date="2021-05" db="EMBL/GenBank/DDBJ databases">
        <title>Novel Bacillus species.</title>
        <authorList>
            <person name="Liu G."/>
        </authorList>
    </citation>
    <scope>NUCLEOTIDE SEQUENCE [LARGE SCALE GENOMIC DNA]</scope>
    <source>
        <strain evidence="1 2">FJAT-49682</strain>
    </source>
</reference>
<keyword evidence="2" id="KW-1185">Reference proteome</keyword>
<dbReference type="AlphaFoldDB" id="A0A942UNH9"/>
<dbReference type="EMBL" id="JAGYPN010000004">
    <property type="protein sequence ID" value="MBS4224605.1"/>
    <property type="molecule type" value="Genomic_DNA"/>
</dbReference>
<gene>
    <name evidence="1" type="ORF">KHA91_17990</name>
</gene>
<sequence length="83" mass="10234">MKILKWSYTKRYNIKARFDQFPHSEVVFRQIKDYYFIYTVFWSKEDPAVERPHLEEMEVLLNRELGTLDCYLKRTALQKLNLQ</sequence>
<proteinExistence type="predicted"/>
<organism evidence="1 2">
    <name type="scientific">Lederbergia citrea</name>
    <dbReference type="NCBI Taxonomy" id="2833581"/>
    <lineage>
        <taxon>Bacteria</taxon>
        <taxon>Bacillati</taxon>
        <taxon>Bacillota</taxon>
        <taxon>Bacilli</taxon>
        <taxon>Bacillales</taxon>
        <taxon>Bacillaceae</taxon>
        <taxon>Lederbergia</taxon>
    </lineage>
</organism>
<comment type="caution">
    <text evidence="1">The sequence shown here is derived from an EMBL/GenBank/DDBJ whole genome shotgun (WGS) entry which is preliminary data.</text>
</comment>
<dbReference type="RefSeq" id="WP_213099656.1">
    <property type="nucleotide sequence ID" value="NZ_JAGYPH010000004.1"/>
</dbReference>
<evidence type="ECO:0000313" key="2">
    <source>
        <dbReference type="Proteomes" id="UP000676456"/>
    </source>
</evidence>
<protein>
    <submittedName>
        <fullName evidence="1">Uncharacterized protein</fullName>
    </submittedName>
</protein>
<name>A0A942UNH9_9BACI</name>
<evidence type="ECO:0000313" key="1">
    <source>
        <dbReference type="EMBL" id="MBS4224605.1"/>
    </source>
</evidence>